<dbReference type="GO" id="GO:0006357">
    <property type="term" value="P:regulation of transcription by RNA polymerase II"/>
    <property type="evidence" value="ECO:0007669"/>
    <property type="project" value="TreeGrafter"/>
</dbReference>
<comment type="caution">
    <text evidence="1">The sequence shown here is derived from an EMBL/GenBank/DDBJ whole genome shotgun (WGS) entry which is preliminary data.</text>
</comment>
<dbReference type="OrthoDB" id="60033at2759"/>
<dbReference type="PANTHER" id="PTHR10015">
    <property type="entry name" value="HEAT SHOCK TRANSCRIPTION FACTOR"/>
    <property type="match status" value="1"/>
</dbReference>
<name>A0A8X7XSY0_POPTO</name>
<dbReference type="GO" id="GO:0005634">
    <property type="term" value="C:nucleus"/>
    <property type="evidence" value="ECO:0007669"/>
    <property type="project" value="TreeGrafter"/>
</dbReference>
<dbReference type="AlphaFoldDB" id="A0A8X7XSY0"/>
<sequence length="189" mass="21536">MKVVKEYEISFDETYVFLKEFAGLTNQRYEFVDLKRGDDGAVDKVDMGLMDLENSMIFAAVLGETGVAGSIVASCFTTLLLGFQSTYTLIGDNSYFSQFNPLTVIWFKKVDPNRFEFANERLLRGKKHLLRSISWKKPIPVHDDLPPQVHNSSVAACVEVGKFGLEEEVESLKWDKNALMQELVRLRQQ</sequence>
<dbReference type="EMBL" id="JAAWWB010001700">
    <property type="protein sequence ID" value="KAG6735783.1"/>
    <property type="molecule type" value="Genomic_DNA"/>
</dbReference>
<dbReference type="GO" id="GO:0003700">
    <property type="term" value="F:DNA-binding transcription factor activity"/>
    <property type="evidence" value="ECO:0007669"/>
    <property type="project" value="TreeGrafter"/>
</dbReference>
<evidence type="ECO:0000313" key="2">
    <source>
        <dbReference type="Proteomes" id="UP000886885"/>
    </source>
</evidence>
<dbReference type="GO" id="GO:0034605">
    <property type="term" value="P:cellular response to heat"/>
    <property type="evidence" value="ECO:0007669"/>
    <property type="project" value="TreeGrafter"/>
</dbReference>
<keyword evidence="2" id="KW-1185">Reference proteome</keyword>
<organism evidence="1 2">
    <name type="scientific">Populus tomentosa</name>
    <name type="common">Chinese white poplar</name>
    <dbReference type="NCBI Taxonomy" id="118781"/>
    <lineage>
        <taxon>Eukaryota</taxon>
        <taxon>Viridiplantae</taxon>
        <taxon>Streptophyta</taxon>
        <taxon>Embryophyta</taxon>
        <taxon>Tracheophyta</taxon>
        <taxon>Spermatophyta</taxon>
        <taxon>Magnoliopsida</taxon>
        <taxon>eudicotyledons</taxon>
        <taxon>Gunneridae</taxon>
        <taxon>Pentapetalae</taxon>
        <taxon>rosids</taxon>
        <taxon>fabids</taxon>
        <taxon>Malpighiales</taxon>
        <taxon>Salicaceae</taxon>
        <taxon>Saliceae</taxon>
        <taxon>Populus</taxon>
    </lineage>
</organism>
<dbReference type="Proteomes" id="UP000886885">
    <property type="component" value="Unassembled WGS sequence"/>
</dbReference>
<accession>A0A8X7XSY0</accession>
<dbReference type="PANTHER" id="PTHR10015:SF427">
    <property type="entry name" value="HEAT SHOCK FACTOR PROTEIN"/>
    <property type="match status" value="1"/>
</dbReference>
<reference evidence="1" key="1">
    <citation type="journal article" date="2020" name="bioRxiv">
        <title>Hybrid origin of Populus tomentosa Carr. identified through genome sequencing and phylogenomic analysis.</title>
        <authorList>
            <person name="An X."/>
            <person name="Gao K."/>
            <person name="Chen Z."/>
            <person name="Li J."/>
            <person name="Yang X."/>
            <person name="Yang X."/>
            <person name="Zhou J."/>
            <person name="Guo T."/>
            <person name="Zhao T."/>
            <person name="Huang S."/>
            <person name="Miao D."/>
            <person name="Khan W.U."/>
            <person name="Rao P."/>
            <person name="Ye M."/>
            <person name="Lei B."/>
            <person name="Liao W."/>
            <person name="Wang J."/>
            <person name="Ji L."/>
            <person name="Li Y."/>
            <person name="Guo B."/>
            <person name="Mustafa N.S."/>
            <person name="Li S."/>
            <person name="Yun Q."/>
            <person name="Keller S.R."/>
            <person name="Mao J."/>
            <person name="Zhang R."/>
            <person name="Strauss S.H."/>
        </authorList>
    </citation>
    <scope>NUCLEOTIDE SEQUENCE</scope>
    <source>
        <strain evidence="1">GM15</strain>
        <tissue evidence="1">Leaf</tissue>
    </source>
</reference>
<dbReference type="GO" id="GO:0000978">
    <property type="term" value="F:RNA polymerase II cis-regulatory region sequence-specific DNA binding"/>
    <property type="evidence" value="ECO:0007669"/>
    <property type="project" value="TreeGrafter"/>
</dbReference>
<protein>
    <submittedName>
        <fullName evidence="1">Uncharacterized protein</fullName>
    </submittedName>
</protein>
<gene>
    <name evidence="1" type="ORF">POTOM_061552</name>
</gene>
<evidence type="ECO:0000313" key="1">
    <source>
        <dbReference type="EMBL" id="KAG6735783.1"/>
    </source>
</evidence>
<proteinExistence type="predicted"/>